<dbReference type="GO" id="GO:0004222">
    <property type="term" value="F:metalloendopeptidase activity"/>
    <property type="evidence" value="ECO:0007669"/>
    <property type="project" value="TreeGrafter"/>
</dbReference>
<feature type="signal peptide" evidence="4">
    <location>
        <begin position="1"/>
        <end position="26"/>
    </location>
</feature>
<dbReference type="PANTHER" id="PTHR21666:SF270">
    <property type="entry name" value="MUREIN HYDROLASE ACTIVATOR ENVC"/>
    <property type="match status" value="1"/>
</dbReference>
<organism evidence="7 8">
    <name type="scientific">Thermoflavimicrobium daqui</name>
    <dbReference type="NCBI Taxonomy" id="2137476"/>
    <lineage>
        <taxon>Bacteria</taxon>
        <taxon>Bacillati</taxon>
        <taxon>Bacillota</taxon>
        <taxon>Bacilli</taxon>
        <taxon>Bacillales</taxon>
        <taxon>Thermoactinomycetaceae</taxon>
        <taxon>Thermoflavimicrobium</taxon>
    </lineage>
</organism>
<evidence type="ECO:0000256" key="4">
    <source>
        <dbReference type="SAM" id="SignalP"/>
    </source>
</evidence>
<keyword evidence="1 4" id="KW-0732">Signal</keyword>
<evidence type="ECO:0000256" key="3">
    <source>
        <dbReference type="SAM" id="MobiDB-lite"/>
    </source>
</evidence>
<dbReference type="OrthoDB" id="9805799at2"/>
<dbReference type="Pfam" id="PF24568">
    <property type="entry name" value="CC_PcsB"/>
    <property type="match status" value="1"/>
</dbReference>
<dbReference type="RefSeq" id="WP_113658894.1">
    <property type="nucleotide sequence ID" value="NZ_KZ845666.1"/>
</dbReference>
<proteinExistence type="predicted"/>
<name>A0A364K587_9BACL</name>
<dbReference type="EMBL" id="QJKK01000004">
    <property type="protein sequence ID" value="RAL24523.1"/>
    <property type="molecule type" value="Genomic_DNA"/>
</dbReference>
<dbReference type="Gene3D" id="6.10.250.3150">
    <property type="match status" value="1"/>
</dbReference>
<comment type="caution">
    <text evidence="7">The sequence shown here is derived from an EMBL/GenBank/DDBJ whole genome shotgun (WGS) entry which is preliminary data.</text>
</comment>
<dbReference type="AlphaFoldDB" id="A0A364K587"/>
<protein>
    <submittedName>
        <fullName evidence="7">Uncharacterized protein</fullName>
    </submittedName>
</protein>
<dbReference type="Pfam" id="PF01551">
    <property type="entry name" value="Peptidase_M23"/>
    <property type="match status" value="1"/>
</dbReference>
<keyword evidence="2" id="KW-0175">Coiled coil</keyword>
<dbReference type="Proteomes" id="UP000251213">
    <property type="component" value="Unassembled WGS sequence"/>
</dbReference>
<reference evidence="7 8" key="2">
    <citation type="submission" date="2018-06" db="EMBL/GenBank/DDBJ databases">
        <authorList>
            <person name="Zhirakovskaya E."/>
        </authorList>
    </citation>
    <scope>NUCLEOTIDE SEQUENCE [LARGE SCALE GENOMIC DNA]</scope>
    <source>
        <strain evidence="7 8">FBKL4.011</strain>
    </source>
</reference>
<dbReference type="InterPro" id="IPR016047">
    <property type="entry name" value="M23ase_b-sheet_dom"/>
</dbReference>
<dbReference type="SUPFAM" id="SSF51261">
    <property type="entry name" value="Duplicated hybrid motif"/>
    <property type="match status" value="1"/>
</dbReference>
<evidence type="ECO:0000259" key="5">
    <source>
        <dbReference type="Pfam" id="PF01551"/>
    </source>
</evidence>
<dbReference type="CDD" id="cd12797">
    <property type="entry name" value="M23_peptidase"/>
    <property type="match status" value="1"/>
</dbReference>
<feature type="chain" id="PRO_5016637667" evidence="4">
    <location>
        <begin position="27"/>
        <end position="353"/>
    </location>
</feature>
<feature type="domain" description="Peptidoglycan hydrolase PcsB coiled-coil" evidence="6">
    <location>
        <begin position="93"/>
        <end position="160"/>
    </location>
</feature>
<feature type="domain" description="M23ase beta-sheet core" evidence="5">
    <location>
        <begin position="253"/>
        <end position="349"/>
    </location>
</feature>
<evidence type="ECO:0000259" key="6">
    <source>
        <dbReference type="Pfam" id="PF24568"/>
    </source>
</evidence>
<feature type="coiled-coil region" evidence="2">
    <location>
        <begin position="142"/>
        <end position="197"/>
    </location>
</feature>
<reference evidence="7 8" key="1">
    <citation type="submission" date="2018-06" db="EMBL/GenBank/DDBJ databases">
        <title>Thermoflavimicrobium daqus sp. nov., a thermophilic microbe isolated from Moutai-flavour Daqu.</title>
        <authorList>
            <person name="Wang X."/>
            <person name="Zhou H."/>
        </authorList>
    </citation>
    <scope>NUCLEOTIDE SEQUENCE [LARGE SCALE GENOMIC DNA]</scope>
    <source>
        <strain evidence="7 8">FBKL4.011</strain>
    </source>
</reference>
<accession>A0A364K587</accession>
<dbReference type="Gene3D" id="2.70.70.10">
    <property type="entry name" value="Glucose Permease (Domain IIA)"/>
    <property type="match status" value="1"/>
</dbReference>
<evidence type="ECO:0000256" key="1">
    <source>
        <dbReference type="ARBA" id="ARBA00022729"/>
    </source>
</evidence>
<sequence>MKQKLIACALTMGLVFSVGVSGVSFAEESKKKEEKTEKNLEQIQKDKKKTQEELNQSKEAKKELEKEMEQLEKELKDMNIQLNEHGKKLINQKKQVEEKQKKFNKTVKRMYQKGEFGYMSQLLAADSFGEFLNRFESLRLVVKEDNAVVKDYRKELDKIQKTQDQIEKLKKEKEPKLKEAEKKLKTLTGKIKDTSSQFNALAQKEEATKEDLDKIKNLSSTGSGSYSGGKFAYPTTRNGRVSSPFWENRGGYYHKGIDIPRPVGTPIFAAAAGKVIDSGPATGFGNWIVVDHGNGLKTVYGHMYSWGVYVHTGQKVAKGQKIGAVGDDGESEGAHLHFEVHKNGVPVNPNNYF</sequence>
<dbReference type="PANTHER" id="PTHR21666">
    <property type="entry name" value="PEPTIDASE-RELATED"/>
    <property type="match status" value="1"/>
</dbReference>
<dbReference type="InterPro" id="IPR057309">
    <property type="entry name" value="PcsB_CC"/>
</dbReference>
<evidence type="ECO:0000256" key="2">
    <source>
        <dbReference type="SAM" id="Coils"/>
    </source>
</evidence>
<keyword evidence="8" id="KW-1185">Reference proteome</keyword>
<dbReference type="InterPro" id="IPR011055">
    <property type="entry name" value="Dup_hybrid_motif"/>
</dbReference>
<dbReference type="InterPro" id="IPR050570">
    <property type="entry name" value="Cell_wall_metabolism_enzyme"/>
</dbReference>
<feature type="region of interest" description="Disordered" evidence="3">
    <location>
        <begin position="27"/>
        <end position="66"/>
    </location>
</feature>
<evidence type="ECO:0000313" key="8">
    <source>
        <dbReference type="Proteomes" id="UP000251213"/>
    </source>
</evidence>
<evidence type="ECO:0000313" key="7">
    <source>
        <dbReference type="EMBL" id="RAL24523.1"/>
    </source>
</evidence>
<gene>
    <name evidence="7" type="ORF">DL897_09445</name>
</gene>